<evidence type="ECO:0000313" key="16">
    <source>
        <dbReference type="EMBL" id="EFX42235.1"/>
    </source>
</evidence>
<dbReference type="InterPro" id="IPR002694">
    <property type="entry name" value="Znf_CHC2"/>
</dbReference>
<comment type="catalytic activity">
    <reaction evidence="12">
        <text>ssDNA + n NTP = ssDNA/pppN(pN)n-1 hybrid + (n-1) diphosphate.</text>
        <dbReference type="EC" id="2.7.7.101"/>
    </reaction>
</comment>
<dbReference type="InterPro" id="IPR031988">
    <property type="entry name" value="DnaG_HBD"/>
</dbReference>
<dbReference type="InterPro" id="IPR037068">
    <property type="entry name" value="DNA_primase_core_N_sf"/>
</dbReference>
<evidence type="ECO:0000256" key="7">
    <source>
        <dbReference type="ARBA" id="ARBA00022771"/>
    </source>
</evidence>
<keyword evidence="3 12" id="KW-0808">Transferase</keyword>
<dbReference type="PANTHER" id="PTHR30313:SF2">
    <property type="entry name" value="DNA PRIMASE"/>
    <property type="match status" value="1"/>
</dbReference>
<dbReference type="InterPro" id="IPR006171">
    <property type="entry name" value="TOPRIM_dom"/>
</dbReference>
<dbReference type="Proteomes" id="UP000054093">
    <property type="component" value="Unassembled WGS sequence"/>
</dbReference>
<dbReference type="PIRSF" id="PIRSF002811">
    <property type="entry name" value="DnaG"/>
    <property type="match status" value="1"/>
</dbReference>
<evidence type="ECO:0000256" key="6">
    <source>
        <dbReference type="ARBA" id="ARBA00022723"/>
    </source>
</evidence>
<dbReference type="InterPro" id="IPR036977">
    <property type="entry name" value="DNA_primase_Znf_CHC2"/>
</dbReference>
<keyword evidence="10 12" id="KW-0238">DNA-binding</keyword>
<keyword evidence="11 12" id="KW-0804">Transcription</keyword>
<evidence type="ECO:0000256" key="2">
    <source>
        <dbReference type="ARBA" id="ARBA00022515"/>
    </source>
</evidence>
<comment type="function">
    <text evidence="12 13">RNA polymerase that catalyzes the synthesis of short RNA molecules used as primers for DNA polymerase during DNA replication.</text>
</comment>
<evidence type="ECO:0000256" key="8">
    <source>
        <dbReference type="ARBA" id="ARBA00022833"/>
    </source>
</evidence>
<dbReference type="PANTHER" id="PTHR30313">
    <property type="entry name" value="DNA PRIMASE"/>
    <property type="match status" value="1"/>
</dbReference>
<dbReference type="SMART" id="SM00400">
    <property type="entry name" value="ZnF_CHCC"/>
    <property type="match status" value="1"/>
</dbReference>
<evidence type="ECO:0000256" key="9">
    <source>
        <dbReference type="ARBA" id="ARBA00022842"/>
    </source>
</evidence>
<evidence type="ECO:0000259" key="15">
    <source>
        <dbReference type="PROSITE" id="PS50880"/>
    </source>
</evidence>
<dbReference type="InterPro" id="IPR050219">
    <property type="entry name" value="DnaG_primase"/>
</dbReference>
<dbReference type="SUPFAM" id="SSF56731">
    <property type="entry name" value="DNA primase core"/>
    <property type="match status" value="1"/>
</dbReference>
<proteinExistence type="inferred from homology"/>
<dbReference type="SUPFAM" id="SSF57783">
    <property type="entry name" value="Zinc beta-ribbon"/>
    <property type="match status" value="1"/>
</dbReference>
<dbReference type="FunFam" id="3.90.580.10:FF:000001">
    <property type="entry name" value="DNA primase"/>
    <property type="match status" value="1"/>
</dbReference>
<dbReference type="Pfam" id="PF01807">
    <property type="entry name" value="Zn_ribbon_DnaG"/>
    <property type="match status" value="1"/>
</dbReference>
<dbReference type="GO" id="GO:0000428">
    <property type="term" value="C:DNA-directed RNA polymerase complex"/>
    <property type="evidence" value="ECO:0007669"/>
    <property type="project" value="UniProtKB-KW"/>
</dbReference>
<keyword evidence="2 12" id="KW-0639">Primosome</keyword>
<evidence type="ECO:0000256" key="12">
    <source>
        <dbReference type="HAMAP-Rule" id="MF_00974"/>
    </source>
</evidence>
<dbReference type="Pfam" id="PF16730">
    <property type="entry name" value="DnaGprimase_HBD"/>
    <property type="match status" value="1"/>
</dbReference>
<feature type="domain" description="Toprim" evidence="15">
    <location>
        <begin position="277"/>
        <end position="360"/>
    </location>
</feature>
<dbReference type="GO" id="GO:0003899">
    <property type="term" value="F:DNA-directed RNA polymerase activity"/>
    <property type="evidence" value="ECO:0007669"/>
    <property type="project" value="UniProtKB-UniRule"/>
</dbReference>
<dbReference type="Gene3D" id="3.90.980.10">
    <property type="entry name" value="DNA primase, catalytic core, N-terminal domain"/>
    <property type="match status" value="1"/>
</dbReference>
<dbReference type="GO" id="GO:0008270">
    <property type="term" value="F:zinc ion binding"/>
    <property type="evidence" value="ECO:0007669"/>
    <property type="project" value="UniProtKB-UniRule"/>
</dbReference>
<accession>E7G310</accession>
<dbReference type="GO" id="GO:0006269">
    <property type="term" value="P:DNA replication, synthesis of primer"/>
    <property type="evidence" value="ECO:0007669"/>
    <property type="project" value="UniProtKB-UniRule"/>
</dbReference>
<evidence type="ECO:0000256" key="10">
    <source>
        <dbReference type="ARBA" id="ARBA00023125"/>
    </source>
</evidence>
<comment type="cofactor">
    <cofactor evidence="12 13 14">
        <name>Zn(2+)</name>
        <dbReference type="ChEBI" id="CHEBI:29105"/>
    </cofactor>
    <text evidence="12 13 14">Binds 1 zinc ion per monomer.</text>
</comment>
<sequence>MYITLHINFLITATLFDPLVKIKVLCATFQIMISQESLEQLKQVADIVEVVQSYIDLKRVGSNYRAICPFHDEKTPSFMINPSRNSFKCYGCSKAGNAITFVMEYEKLDFISAVQKLAHMFNLPLQYTTEQKQTLPSTDLLEKIAQCYQIQLKKHPLVLDYLKQRGLKEESIKAFNLGFCAPQSVLDFINQEKLDRQALLELGVLGEEDNKSFVRLKQRLIFPIHNPNGKMVGFGGRILQDNSGAAKYINSPQTVLFNKSKLLYGYFQAREAIFKTKQIILTEGYLDVILLQQAGFKTAVATLGTALTETHIPILNRGDPSVILLYDGDEAGYLAALRASKILSLELKRGGVVLLNNALDPADMITQGKSAELKALLQKPIPFIEFVLKGLVKPYSLSDALQKQKAFKEAQTFLHSLPQVLQEEYRPMAASLLKLPRNALTLKKNPLPQMQAAERLIKNPLEEILIKYMALHPELLTQAKNYIHPETFEHCAQEFNTLCLGEENVQILNIKLDNRLPTLSENFEQDFKAQLLLFIKRHCQRRIEETNHLNKELNPQERLEILVKWRTKLQQINKGELVQI</sequence>
<gene>
    <name evidence="12 16" type="primary">dnaG</name>
    <name evidence="16" type="ORF">HSUHS5_0311</name>
</gene>
<evidence type="ECO:0000256" key="3">
    <source>
        <dbReference type="ARBA" id="ARBA00022679"/>
    </source>
</evidence>
<dbReference type="Gene3D" id="3.40.1360.10">
    <property type="match status" value="1"/>
</dbReference>
<dbReference type="PROSITE" id="PS50880">
    <property type="entry name" value="TOPRIM"/>
    <property type="match status" value="1"/>
</dbReference>
<dbReference type="SMART" id="SM00493">
    <property type="entry name" value="TOPRIM"/>
    <property type="match status" value="1"/>
</dbReference>
<keyword evidence="4 12" id="KW-0548">Nucleotidyltransferase</keyword>
<feature type="zinc finger region" description="CHC2-type" evidence="12 14">
    <location>
        <begin position="68"/>
        <end position="92"/>
    </location>
</feature>
<protein>
    <recommendedName>
        <fullName evidence="12 13">DNA primase</fullName>
        <ecNumber evidence="12">2.7.7.101</ecNumber>
    </recommendedName>
</protein>
<reference evidence="16 17" key="1">
    <citation type="journal article" date="2011" name="Vet. Res.">
        <title>Genome sequence of Helicobacter suis supports its role in gastric pathology.</title>
        <authorList>
            <person name="Vermoote M."/>
            <person name="Vandekerckhove T.T."/>
            <person name="Flahou B."/>
            <person name="Pasmans F."/>
            <person name="Smet A."/>
            <person name="De Groote D."/>
            <person name="Van Criekinge W."/>
            <person name="Ducatelle R."/>
            <person name="Haesebrouck F."/>
        </authorList>
    </citation>
    <scope>NUCLEOTIDE SEQUENCE [LARGE SCALE GENOMIC DNA]</scope>
    <source>
        <strain evidence="16 17">HS5</strain>
    </source>
</reference>
<dbReference type="InterPro" id="IPR034151">
    <property type="entry name" value="TOPRIM_DnaG_bac"/>
</dbReference>
<evidence type="ECO:0000256" key="14">
    <source>
        <dbReference type="PIRSR" id="PIRSR002811-1"/>
    </source>
</evidence>
<organism evidence="16 17">
    <name type="scientific">Helicobacter suis HS5</name>
    <dbReference type="NCBI Taxonomy" id="710394"/>
    <lineage>
        <taxon>Bacteria</taxon>
        <taxon>Pseudomonadati</taxon>
        <taxon>Campylobacterota</taxon>
        <taxon>Epsilonproteobacteria</taxon>
        <taxon>Campylobacterales</taxon>
        <taxon>Helicobacteraceae</taxon>
        <taxon>Helicobacter</taxon>
    </lineage>
</organism>
<dbReference type="Pfam" id="PF08275">
    <property type="entry name" value="DNAG_N"/>
    <property type="match status" value="1"/>
</dbReference>
<comment type="similarity">
    <text evidence="12 13">Belongs to the DnaG primase family.</text>
</comment>
<keyword evidence="9" id="KW-0460">Magnesium</keyword>
<dbReference type="InterPro" id="IPR030846">
    <property type="entry name" value="DnaG_bac"/>
</dbReference>
<dbReference type="InterPro" id="IPR006295">
    <property type="entry name" value="DNA_primase_DnaG"/>
</dbReference>
<dbReference type="Gene3D" id="1.10.860.10">
    <property type="entry name" value="DNAb Helicase, Chain A"/>
    <property type="match status" value="1"/>
</dbReference>
<dbReference type="EMBL" id="ADHO01000049">
    <property type="protein sequence ID" value="EFX42235.1"/>
    <property type="molecule type" value="Genomic_DNA"/>
</dbReference>
<keyword evidence="8 12" id="KW-0862">Zinc</keyword>
<dbReference type="AlphaFoldDB" id="E7G310"/>
<keyword evidence="1 12" id="KW-0240">DNA-directed RNA polymerase</keyword>
<evidence type="ECO:0000256" key="1">
    <source>
        <dbReference type="ARBA" id="ARBA00022478"/>
    </source>
</evidence>
<dbReference type="GO" id="GO:0003677">
    <property type="term" value="F:DNA binding"/>
    <property type="evidence" value="ECO:0007669"/>
    <property type="project" value="UniProtKB-KW"/>
</dbReference>
<dbReference type="GO" id="GO:1990077">
    <property type="term" value="C:primosome complex"/>
    <property type="evidence" value="ECO:0007669"/>
    <property type="project" value="UniProtKB-KW"/>
</dbReference>
<dbReference type="NCBIfam" id="TIGR01391">
    <property type="entry name" value="dnaG"/>
    <property type="match status" value="1"/>
</dbReference>
<comment type="caution">
    <text evidence="16">The sequence shown here is derived from an EMBL/GenBank/DDBJ whole genome shotgun (WGS) entry which is preliminary data.</text>
</comment>
<dbReference type="InterPro" id="IPR013264">
    <property type="entry name" value="DNAG_N"/>
</dbReference>
<dbReference type="CDD" id="cd03364">
    <property type="entry name" value="TOPRIM_DnaG_primases"/>
    <property type="match status" value="1"/>
</dbReference>
<dbReference type="GO" id="GO:0005737">
    <property type="term" value="C:cytoplasm"/>
    <property type="evidence" value="ECO:0007669"/>
    <property type="project" value="TreeGrafter"/>
</dbReference>
<keyword evidence="7 12" id="KW-0863">Zinc-finger</keyword>
<comment type="subunit">
    <text evidence="12">Monomer. Interacts with DnaB.</text>
</comment>
<evidence type="ECO:0000256" key="13">
    <source>
        <dbReference type="PIRNR" id="PIRNR002811"/>
    </source>
</evidence>
<comment type="domain">
    <text evidence="12">Contains an N-terminal zinc-binding domain, a central core domain that contains the primase activity, and a C-terminal DnaB-binding domain.</text>
</comment>
<evidence type="ECO:0000256" key="4">
    <source>
        <dbReference type="ARBA" id="ARBA00022695"/>
    </source>
</evidence>
<evidence type="ECO:0000313" key="17">
    <source>
        <dbReference type="Proteomes" id="UP000054093"/>
    </source>
</evidence>
<name>E7G310_9HELI</name>
<dbReference type="Pfam" id="PF13662">
    <property type="entry name" value="Toprim_4"/>
    <property type="match status" value="1"/>
</dbReference>
<keyword evidence="5 12" id="KW-0235">DNA replication</keyword>
<evidence type="ECO:0000256" key="5">
    <source>
        <dbReference type="ARBA" id="ARBA00022705"/>
    </source>
</evidence>
<dbReference type="HAMAP" id="MF_00974">
    <property type="entry name" value="DNA_primase_DnaG"/>
    <property type="match status" value="1"/>
</dbReference>
<dbReference type="EC" id="2.7.7.101" evidence="12"/>
<keyword evidence="6 12" id="KW-0479">Metal-binding</keyword>
<dbReference type="Gene3D" id="3.90.580.10">
    <property type="entry name" value="Zinc finger, CHC2-type domain"/>
    <property type="match status" value="1"/>
</dbReference>
<evidence type="ECO:0000256" key="11">
    <source>
        <dbReference type="ARBA" id="ARBA00023163"/>
    </source>
</evidence>
<dbReference type="InterPro" id="IPR016136">
    <property type="entry name" value="DNA_helicase_N/primase_C"/>
</dbReference>